<comment type="caution">
    <text evidence="1">The sequence shown here is derived from an EMBL/GenBank/DDBJ whole genome shotgun (WGS) entry which is preliminary data.</text>
</comment>
<keyword evidence="2" id="KW-1185">Reference proteome</keyword>
<evidence type="ECO:0000313" key="1">
    <source>
        <dbReference type="EMBL" id="KAH3748677.1"/>
    </source>
</evidence>
<sequence length="181" mass="20383">MPYVFQLTGTFFELNSQIKETNVLTKFHENWAKNVTSRVSHENAPHTGGHVVFHRSGPIFGTRSEIAIKPMFDQRSMMMGKKLKTTSAPLASIKTAARPLAGHGCKLLAKFVASRVFTTFLYSQIKKTAPPTGGHVFQRTGTSFELNQHIIKANILTKFHENWAKNVTSRVSHVFAIYMYI</sequence>
<reference evidence="1" key="1">
    <citation type="journal article" date="2019" name="bioRxiv">
        <title>The Genome of the Zebra Mussel, Dreissena polymorpha: A Resource for Invasive Species Research.</title>
        <authorList>
            <person name="McCartney M.A."/>
            <person name="Auch B."/>
            <person name="Kono T."/>
            <person name="Mallez S."/>
            <person name="Zhang Y."/>
            <person name="Obille A."/>
            <person name="Becker A."/>
            <person name="Abrahante J.E."/>
            <person name="Garbe J."/>
            <person name="Badalamenti J.P."/>
            <person name="Herman A."/>
            <person name="Mangelson H."/>
            <person name="Liachko I."/>
            <person name="Sullivan S."/>
            <person name="Sone E.D."/>
            <person name="Koren S."/>
            <person name="Silverstein K.A.T."/>
            <person name="Beckman K.B."/>
            <person name="Gohl D.M."/>
        </authorList>
    </citation>
    <scope>NUCLEOTIDE SEQUENCE</scope>
    <source>
        <strain evidence="1">Duluth1</strain>
        <tissue evidence="1">Whole animal</tissue>
    </source>
</reference>
<organism evidence="1 2">
    <name type="scientific">Dreissena polymorpha</name>
    <name type="common">Zebra mussel</name>
    <name type="synonym">Mytilus polymorpha</name>
    <dbReference type="NCBI Taxonomy" id="45954"/>
    <lineage>
        <taxon>Eukaryota</taxon>
        <taxon>Metazoa</taxon>
        <taxon>Spiralia</taxon>
        <taxon>Lophotrochozoa</taxon>
        <taxon>Mollusca</taxon>
        <taxon>Bivalvia</taxon>
        <taxon>Autobranchia</taxon>
        <taxon>Heteroconchia</taxon>
        <taxon>Euheterodonta</taxon>
        <taxon>Imparidentia</taxon>
        <taxon>Neoheterodontei</taxon>
        <taxon>Myida</taxon>
        <taxon>Dreissenoidea</taxon>
        <taxon>Dreissenidae</taxon>
        <taxon>Dreissena</taxon>
    </lineage>
</organism>
<dbReference type="AlphaFoldDB" id="A0A9D4I6S9"/>
<gene>
    <name evidence="1" type="ORF">DPMN_183125</name>
</gene>
<dbReference type="EMBL" id="JAIWYP010000010">
    <property type="protein sequence ID" value="KAH3748677.1"/>
    <property type="molecule type" value="Genomic_DNA"/>
</dbReference>
<dbReference type="Proteomes" id="UP000828390">
    <property type="component" value="Unassembled WGS sequence"/>
</dbReference>
<accession>A0A9D4I6S9</accession>
<proteinExistence type="predicted"/>
<protein>
    <submittedName>
        <fullName evidence="1">Uncharacterized protein</fullName>
    </submittedName>
</protein>
<evidence type="ECO:0000313" key="2">
    <source>
        <dbReference type="Proteomes" id="UP000828390"/>
    </source>
</evidence>
<name>A0A9D4I6S9_DREPO</name>
<reference evidence="1" key="2">
    <citation type="submission" date="2020-11" db="EMBL/GenBank/DDBJ databases">
        <authorList>
            <person name="McCartney M.A."/>
            <person name="Auch B."/>
            <person name="Kono T."/>
            <person name="Mallez S."/>
            <person name="Becker A."/>
            <person name="Gohl D.M."/>
            <person name="Silverstein K.A.T."/>
            <person name="Koren S."/>
            <person name="Bechman K.B."/>
            <person name="Herman A."/>
            <person name="Abrahante J.E."/>
            <person name="Garbe J."/>
        </authorList>
    </citation>
    <scope>NUCLEOTIDE SEQUENCE</scope>
    <source>
        <strain evidence="1">Duluth1</strain>
        <tissue evidence="1">Whole animal</tissue>
    </source>
</reference>